<evidence type="ECO:0000256" key="1">
    <source>
        <dbReference type="ARBA" id="ARBA00008007"/>
    </source>
</evidence>
<comment type="caution">
    <text evidence="3">The sequence shown here is derived from an EMBL/GenBank/DDBJ whole genome shotgun (WGS) entry which is preliminary data.</text>
</comment>
<comment type="similarity">
    <text evidence="1">Belongs to the ComF/GntX family.</text>
</comment>
<dbReference type="SUPFAM" id="SSF53271">
    <property type="entry name" value="PRTase-like"/>
    <property type="match status" value="1"/>
</dbReference>
<accession>A0A937RR78</accession>
<evidence type="ECO:0000313" key="3">
    <source>
        <dbReference type="EMBL" id="MBL7630476.1"/>
    </source>
</evidence>
<dbReference type="Gene3D" id="3.40.50.2020">
    <property type="match status" value="1"/>
</dbReference>
<dbReference type="EMBL" id="JAEACQ010000250">
    <property type="protein sequence ID" value="MBL7630476.1"/>
    <property type="molecule type" value="Genomic_DNA"/>
</dbReference>
<reference evidence="3" key="1">
    <citation type="submission" date="2020-12" db="EMBL/GenBank/DDBJ databases">
        <title>Genomic characterization of non-nitrogen-fixing Frankia strains.</title>
        <authorList>
            <person name="Carlos-Shanley C."/>
            <person name="Guerra T."/>
            <person name="Hahn D."/>
        </authorList>
    </citation>
    <scope>NUCLEOTIDE SEQUENCE</scope>
    <source>
        <strain evidence="3">CN6</strain>
    </source>
</reference>
<gene>
    <name evidence="3" type="ORF">I7412_25610</name>
</gene>
<dbReference type="PANTHER" id="PTHR47505">
    <property type="entry name" value="DNA UTILIZATION PROTEIN YHGH"/>
    <property type="match status" value="1"/>
</dbReference>
<evidence type="ECO:0000313" key="4">
    <source>
        <dbReference type="Proteomes" id="UP000604475"/>
    </source>
</evidence>
<dbReference type="InterPro" id="IPR000836">
    <property type="entry name" value="PRTase_dom"/>
</dbReference>
<evidence type="ECO:0000259" key="2">
    <source>
        <dbReference type="Pfam" id="PF00156"/>
    </source>
</evidence>
<dbReference type="Pfam" id="PF00156">
    <property type="entry name" value="Pribosyltran"/>
    <property type="match status" value="1"/>
</dbReference>
<organism evidence="3 4">
    <name type="scientific">Frankia nepalensis</name>
    <dbReference type="NCBI Taxonomy" id="1836974"/>
    <lineage>
        <taxon>Bacteria</taxon>
        <taxon>Bacillati</taxon>
        <taxon>Actinomycetota</taxon>
        <taxon>Actinomycetes</taxon>
        <taxon>Frankiales</taxon>
        <taxon>Frankiaceae</taxon>
        <taxon>Frankia</taxon>
    </lineage>
</organism>
<dbReference type="InterPro" id="IPR051910">
    <property type="entry name" value="ComF/GntX_DNA_util-trans"/>
</dbReference>
<protein>
    <submittedName>
        <fullName evidence="3">ComF family protein</fullName>
    </submittedName>
</protein>
<dbReference type="Proteomes" id="UP000604475">
    <property type="component" value="Unassembled WGS sequence"/>
</dbReference>
<name>A0A937RR78_9ACTN</name>
<feature type="domain" description="Phosphoribosyltransferase" evidence="2">
    <location>
        <begin position="272"/>
        <end position="309"/>
    </location>
</feature>
<proteinExistence type="inferred from homology"/>
<dbReference type="PANTHER" id="PTHR47505:SF1">
    <property type="entry name" value="DNA UTILIZATION PROTEIN YHGH"/>
    <property type="match status" value="1"/>
</dbReference>
<dbReference type="AlphaFoldDB" id="A0A937RR78"/>
<sequence length="331" mass="32869">MRDLTLVPARGQLFDPLSTGPRVSTGERAGLVGRARAADAARVTGPSPAPGVRAQIRGALATLADLVLPRTCGGCGRAGAALCARCAAALTGPPILAAPGSMATSGRRGPPCVAAAHYAGPAGSIVIAYKERGRLDLTRPLAAALAGAVAAALAVARPGGPPGERPVLLVPVPASAAAARRRGFDHVARLAGGAARLARAAGVPTWVAPLLRTVRRTADQASLGASERTANVTGAFAASPAAVGRLTRALAGRPPERARTGVPTGVLPGAVDVVVVDDVVTTGATLAEAVRALRRAGVPVLATAAVATAHGPGVRFAAPRVRLPNTRVPEG</sequence>
<dbReference type="InterPro" id="IPR029057">
    <property type="entry name" value="PRTase-like"/>
</dbReference>
<keyword evidence="4" id="KW-1185">Reference proteome</keyword>